<evidence type="ECO:0000313" key="13">
    <source>
        <dbReference type="Proteomes" id="UP000046155"/>
    </source>
</evidence>
<dbReference type="Gene3D" id="3.40.1010.20">
    <property type="entry name" value="4-hydroxy-3-methylbut-2-enyl diphosphate reductase, catalytic domain"/>
    <property type="match status" value="1"/>
</dbReference>
<evidence type="ECO:0000256" key="1">
    <source>
        <dbReference type="ARBA" id="ARBA00001966"/>
    </source>
</evidence>
<feature type="compositionally biased region" description="Low complexity" evidence="10">
    <location>
        <begin position="72"/>
        <end position="92"/>
    </location>
</feature>
<accession>A0A0B7MMX7</accession>
<evidence type="ECO:0000256" key="7">
    <source>
        <dbReference type="ARBA" id="ARBA00023014"/>
    </source>
</evidence>
<dbReference type="GO" id="GO:0050992">
    <property type="term" value="P:dimethylallyl diphosphate biosynthetic process"/>
    <property type="evidence" value="ECO:0007669"/>
    <property type="project" value="InterPro"/>
</dbReference>
<proteinExistence type="inferred from homology"/>
<comment type="cofactor">
    <cofactor evidence="1">
        <name>[4Fe-4S] cluster</name>
        <dbReference type="ChEBI" id="CHEBI:49883"/>
    </cofactor>
</comment>
<keyword evidence="4" id="KW-0479">Metal-binding</keyword>
<sequence>MLTHANWWIFVEKKVPTHHIEDAGELTPEMLRGASVVGVTAGASTPDWIIEEVIERMTMFDEEMEKVEEGAVEAAADATPEAVAEDAPVANEELSESREPTELSGQSEEAETAEPSELSGQSEESEESEPSEPSELSGESEESEESELSEPDQEAMMNLDLGTPRQIKQGDLISGAVVQVRDDEVLIDIGGKSEGVIPRRELALKDADDVLENINVGDVLDVYVLRVDNDEGHLILSKKRADRAKALDFLEKAMEEKTELAGEVVRVVKGGLLVDVHGVRGFVPASLIERGYAGDLEKYLEKILRLRVIEFDRSKAKVVLSQKAILQEEFLKAQKELWETIEAGEIRKGTVRHLTNFGAFVDLGGVDGLLHISELSWGRVKHPSDVVQEGDEIEVYVLSVDKENKRISLSLKQVQGNPWDKVDENYNVGEIVTGKVMRTVSFGAFVQLEPGVEGLVHISRMADYHVVKPEDVVNAGDEIKVKILDINKQDQRISLSIKDAQENKTEDKGNNQEGSEQSHTSSSSVGVNLGEVFGDLLTRAEHK</sequence>
<evidence type="ECO:0000256" key="6">
    <source>
        <dbReference type="ARBA" id="ARBA00023004"/>
    </source>
</evidence>
<evidence type="ECO:0000256" key="4">
    <source>
        <dbReference type="ARBA" id="ARBA00022723"/>
    </source>
</evidence>
<dbReference type="CDD" id="cd05688">
    <property type="entry name" value="S1_RPS1_repeat_ec3"/>
    <property type="match status" value="1"/>
</dbReference>
<feature type="domain" description="S1 motif" evidence="11">
    <location>
        <begin position="344"/>
        <end position="412"/>
    </location>
</feature>
<dbReference type="GO" id="GO:0051539">
    <property type="term" value="F:4 iron, 4 sulfur cluster binding"/>
    <property type="evidence" value="ECO:0007669"/>
    <property type="project" value="UniProtKB-KW"/>
</dbReference>
<feature type="region of interest" description="Disordered" evidence="10">
    <location>
        <begin position="498"/>
        <end position="528"/>
    </location>
</feature>
<dbReference type="SMART" id="SM00316">
    <property type="entry name" value="S1"/>
    <property type="match status" value="4"/>
</dbReference>
<reference evidence="13" key="1">
    <citation type="submission" date="2015-01" db="EMBL/GenBank/DDBJ databases">
        <authorList>
            <person name="Manzoor Shahid"/>
            <person name="Zubair Saima"/>
        </authorList>
    </citation>
    <scope>NUCLEOTIDE SEQUENCE [LARGE SCALE GENOMIC DNA]</scope>
    <source>
        <strain evidence="13">Sp3</strain>
    </source>
</reference>
<dbReference type="FunFam" id="2.40.50.140:FF:000103">
    <property type="entry name" value="protein RRP5 homolog"/>
    <property type="match status" value="1"/>
</dbReference>
<evidence type="ECO:0000313" key="12">
    <source>
        <dbReference type="EMBL" id="CEO89067.1"/>
    </source>
</evidence>
<dbReference type="Proteomes" id="UP000046155">
    <property type="component" value="Unassembled WGS sequence"/>
</dbReference>
<evidence type="ECO:0000256" key="9">
    <source>
        <dbReference type="ARBA" id="ARBA00025604"/>
    </source>
</evidence>
<feature type="compositionally biased region" description="Acidic residues" evidence="10">
    <location>
        <begin position="123"/>
        <end position="153"/>
    </location>
</feature>
<feature type="domain" description="S1 motif" evidence="11">
    <location>
        <begin position="257"/>
        <end position="323"/>
    </location>
</feature>
<dbReference type="GO" id="GO:0051745">
    <property type="term" value="F:4-hydroxy-3-methylbut-2-enyl diphosphate reductase activity"/>
    <property type="evidence" value="ECO:0007669"/>
    <property type="project" value="InterPro"/>
</dbReference>
<dbReference type="PANTHER" id="PTHR10724:SF7">
    <property type="entry name" value="SMALL RIBOSOMAL SUBUNIT PROTEIN BS1C"/>
    <property type="match status" value="1"/>
</dbReference>
<gene>
    <name evidence="12" type="ORF">SSCH_360004</name>
</gene>
<feature type="domain" description="S1 motif" evidence="11">
    <location>
        <begin position="170"/>
        <end position="239"/>
    </location>
</feature>
<dbReference type="InterPro" id="IPR003029">
    <property type="entry name" value="S1_domain"/>
</dbReference>
<dbReference type="GO" id="GO:0006412">
    <property type="term" value="P:translation"/>
    <property type="evidence" value="ECO:0007669"/>
    <property type="project" value="TreeGrafter"/>
</dbReference>
<evidence type="ECO:0000256" key="10">
    <source>
        <dbReference type="SAM" id="MobiDB-lite"/>
    </source>
</evidence>
<evidence type="ECO:0000256" key="2">
    <source>
        <dbReference type="ARBA" id="ARBA00006767"/>
    </source>
</evidence>
<comment type="similarity">
    <text evidence="2">Belongs to the bacterial ribosomal protein bS1 family.</text>
</comment>
<feature type="domain" description="S1 motif" evidence="11">
    <location>
        <begin position="429"/>
        <end position="498"/>
    </location>
</feature>
<dbReference type="GO" id="GO:0003729">
    <property type="term" value="F:mRNA binding"/>
    <property type="evidence" value="ECO:0007669"/>
    <property type="project" value="TreeGrafter"/>
</dbReference>
<comment type="function">
    <text evidence="9">Binds mRNA; thus facilitating recognition of the initiation point. It is needed to translate mRNA with a short Shine-Dalgarno (SD) purine-rich sequence.</text>
</comment>
<evidence type="ECO:0000256" key="5">
    <source>
        <dbReference type="ARBA" id="ARBA00022980"/>
    </source>
</evidence>
<dbReference type="Pfam" id="PF02401">
    <property type="entry name" value="LYTB"/>
    <property type="match status" value="1"/>
</dbReference>
<evidence type="ECO:0000259" key="11">
    <source>
        <dbReference type="PROSITE" id="PS50126"/>
    </source>
</evidence>
<dbReference type="Gene3D" id="2.40.50.140">
    <property type="entry name" value="Nucleic acid-binding proteins"/>
    <property type="match status" value="4"/>
</dbReference>
<dbReference type="NCBIfam" id="NF005208">
    <property type="entry name" value="PRK06676.1"/>
    <property type="match status" value="1"/>
</dbReference>
<keyword evidence="8" id="KW-0687">Ribonucleoprotein</keyword>
<protein>
    <submittedName>
        <fullName evidence="12">Hydroxymethylbutenyl pyrophosphate reductase</fullName>
    </submittedName>
</protein>
<dbReference type="PANTHER" id="PTHR10724">
    <property type="entry name" value="30S RIBOSOMAL PROTEIN S1"/>
    <property type="match status" value="1"/>
</dbReference>
<feature type="compositionally biased region" description="Basic and acidic residues" evidence="10">
    <location>
        <begin position="499"/>
        <end position="510"/>
    </location>
</feature>
<dbReference type="CDD" id="cd04465">
    <property type="entry name" value="S1_RPS1_repeat_ec2_hs2"/>
    <property type="match status" value="1"/>
</dbReference>
<dbReference type="SUPFAM" id="SSF50249">
    <property type="entry name" value="Nucleic acid-binding proteins"/>
    <property type="match status" value="4"/>
</dbReference>
<dbReference type="CDD" id="cd05687">
    <property type="entry name" value="S1_RPS1_repeat_ec1_hs1"/>
    <property type="match status" value="1"/>
</dbReference>
<dbReference type="GO" id="GO:0022627">
    <property type="term" value="C:cytosolic small ribosomal subunit"/>
    <property type="evidence" value="ECO:0007669"/>
    <property type="project" value="TreeGrafter"/>
</dbReference>
<keyword evidence="5" id="KW-0689">Ribosomal protein</keyword>
<dbReference type="Pfam" id="PF00575">
    <property type="entry name" value="S1"/>
    <property type="match status" value="4"/>
</dbReference>
<dbReference type="PRINTS" id="PR00681">
    <property type="entry name" value="RIBOSOMALS1"/>
</dbReference>
<dbReference type="PROSITE" id="PS50126">
    <property type="entry name" value="S1"/>
    <property type="match status" value="4"/>
</dbReference>
<dbReference type="EMBL" id="CDRZ01000232">
    <property type="protein sequence ID" value="CEO89067.1"/>
    <property type="molecule type" value="Genomic_DNA"/>
</dbReference>
<dbReference type="GO" id="GO:0003735">
    <property type="term" value="F:structural constituent of ribosome"/>
    <property type="evidence" value="ECO:0007669"/>
    <property type="project" value="TreeGrafter"/>
</dbReference>
<evidence type="ECO:0000256" key="3">
    <source>
        <dbReference type="ARBA" id="ARBA00022485"/>
    </source>
</evidence>
<dbReference type="InterPro" id="IPR003451">
    <property type="entry name" value="LytB/IspH"/>
</dbReference>
<dbReference type="InterPro" id="IPR012340">
    <property type="entry name" value="NA-bd_OB-fold"/>
</dbReference>
<dbReference type="FunFam" id="2.40.50.140:FF:000039">
    <property type="entry name" value="30S ribosomal protein S1"/>
    <property type="match status" value="1"/>
</dbReference>
<dbReference type="InterPro" id="IPR050437">
    <property type="entry name" value="Ribos_protein_bS1-like"/>
</dbReference>
<name>A0A0B7MMX7_9FIRM</name>
<keyword evidence="13" id="KW-1185">Reference proteome</keyword>
<dbReference type="InterPro" id="IPR035104">
    <property type="entry name" value="Ribosomal_protein_S1-like"/>
</dbReference>
<dbReference type="AlphaFoldDB" id="A0A0B7MMX7"/>
<keyword evidence="6" id="KW-0408">Iron</keyword>
<dbReference type="GO" id="GO:0046872">
    <property type="term" value="F:metal ion binding"/>
    <property type="evidence" value="ECO:0007669"/>
    <property type="project" value="UniProtKB-KW"/>
</dbReference>
<dbReference type="GO" id="GO:0019288">
    <property type="term" value="P:isopentenyl diphosphate biosynthetic process, methylerythritol 4-phosphate pathway"/>
    <property type="evidence" value="ECO:0007669"/>
    <property type="project" value="InterPro"/>
</dbReference>
<feature type="region of interest" description="Disordered" evidence="10">
    <location>
        <begin position="67"/>
        <end position="153"/>
    </location>
</feature>
<keyword evidence="7" id="KW-0411">Iron-sulfur</keyword>
<feature type="compositionally biased region" description="Low complexity" evidence="10">
    <location>
        <begin position="512"/>
        <end position="527"/>
    </location>
</feature>
<keyword evidence="3" id="KW-0004">4Fe-4S</keyword>
<evidence type="ECO:0000256" key="8">
    <source>
        <dbReference type="ARBA" id="ARBA00023274"/>
    </source>
</evidence>
<organism evidence="12 13">
    <name type="scientific">Syntrophaceticus schinkii</name>
    <dbReference type="NCBI Taxonomy" id="499207"/>
    <lineage>
        <taxon>Bacteria</taxon>
        <taxon>Bacillati</taxon>
        <taxon>Bacillota</taxon>
        <taxon>Clostridia</taxon>
        <taxon>Thermoanaerobacterales</taxon>
        <taxon>Thermoanaerobacterales Family III. Incertae Sedis</taxon>
        <taxon>Syntrophaceticus</taxon>
    </lineage>
</organism>